<evidence type="ECO:0000256" key="11">
    <source>
        <dbReference type="SAM" id="MobiDB-lite"/>
    </source>
</evidence>
<evidence type="ECO:0000256" key="9">
    <source>
        <dbReference type="ARBA" id="ARBA00031153"/>
    </source>
</evidence>
<comment type="similarity">
    <text evidence="3">Belongs to the kizuna family.</text>
</comment>
<dbReference type="PANTHER" id="PTHR16299">
    <property type="entry name" value="CENTROSOMAL PROTEIN KIZUNA"/>
    <property type="match status" value="1"/>
</dbReference>
<organism evidence="12 13">
    <name type="scientific">Larimichthys crocea</name>
    <name type="common">Large yellow croaker</name>
    <name type="synonym">Pseudosciaena crocea</name>
    <dbReference type="NCBI Taxonomy" id="215358"/>
    <lineage>
        <taxon>Eukaryota</taxon>
        <taxon>Metazoa</taxon>
        <taxon>Chordata</taxon>
        <taxon>Craniata</taxon>
        <taxon>Vertebrata</taxon>
        <taxon>Euteleostomi</taxon>
        <taxon>Actinopterygii</taxon>
        <taxon>Neopterygii</taxon>
        <taxon>Teleostei</taxon>
        <taxon>Neoteleostei</taxon>
        <taxon>Acanthomorphata</taxon>
        <taxon>Eupercaria</taxon>
        <taxon>Sciaenidae</taxon>
        <taxon>Larimichthys</taxon>
    </lineage>
</organism>
<evidence type="ECO:0000256" key="7">
    <source>
        <dbReference type="ARBA" id="ARBA00023273"/>
    </source>
</evidence>
<dbReference type="Proteomes" id="UP000424527">
    <property type="component" value="Unassembled WGS sequence"/>
</dbReference>
<feature type="compositionally biased region" description="Basic and acidic residues" evidence="11">
    <location>
        <begin position="185"/>
        <end position="195"/>
    </location>
</feature>
<feature type="compositionally biased region" description="Basic and acidic residues" evidence="11">
    <location>
        <begin position="324"/>
        <end position="334"/>
    </location>
</feature>
<gene>
    <name evidence="12" type="ORF">D5F01_LYC11430</name>
</gene>
<feature type="compositionally biased region" description="Polar residues" evidence="11">
    <location>
        <begin position="276"/>
        <end position="288"/>
    </location>
</feature>
<keyword evidence="5" id="KW-0963">Cytoplasm</keyword>
<accession>A0A6G0IEI1</accession>
<evidence type="ECO:0000256" key="5">
    <source>
        <dbReference type="ARBA" id="ARBA00022490"/>
    </source>
</evidence>
<comment type="caution">
    <text evidence="12">The sequence shown here is derived from an EMBL/GenBank/DDBJ whole genome shotgun (WGS) entry which is preliminary data.</text>
</comment>
<evidence type="ECO:0000256" key="2">
    <source>
        <dbReference type="ARBA" id="ARBA00004300"/>
    </source>
</evidence>
<name>A0A6G0IEI1_LARCR</name>
<dbReference type="InterPro" id="IPR026742">
    <property type="entry name" value="Centrosomal_kizuma"/>
</dbReference>
<evidence type="ECO:0000256" key="8">
    <source>
        <dbReference type="ARBA" id="ARBA00024919"/>
    </source>
</evidence>
<dbReference type="AlphaFoldDB" id="A0A6G0IEI1"/>
<keyword evidence="10" id="KW-0175">Coiled coil</keyword>
<keyword evidence="12" id="KW-0418">Kinase</keyword>
<evidence type="ECO:0000313" key="12">
    <source>
        <dbReference type="EMBL" id="KAE8289723.1"/>
    </source>
</evidence>
<keyword evidence="12" id="KW-0808">Transferase</keyword>
<dbReference type="GO" id="GO:0016301">
    <property type="term" value="F:kinase activity"/>
    <property type="evidence" value="ECO:0007669"/>
    <property type="project" value="UniProtKB-KW"/>
</dbReference>
<feature type="coiled-coil region" evidence="10">
    <location>
        <begin position="107"/>
        <end position="134"/>
    </location>
</feature>
<feature type="region of interest" description="Disordered" evidence="11">
    <location>
        <begin position="707"/>
        <end position="737"/>
    </location>
</feature>
<feature type="region of interest" description="Disordered" evidence="11">
    <location>
        <begin position="248"/>
        <end position="307"/>
    </location>
</feature>
<feature type="compositionally biased region" description="Acidic residues" evidence="11">
    <location>
        <begin position="653"/>
        <end position="663"/>
    </location>
</feature>
<feature type="region of interest" description="Disordered" evidence="11">
    <location>
        <begin position="159"/>
        <end position="195"/>
    </location>
</feature>
<sequence length="737" mass="82257">MATMARSEDQYYEKITSIQQSMHRWEKRRLELEKELFTYSRSDKRISQIKCSKLRGYLKEICDREARAKMRNLELLRDVECIEINMNKYSPDHGPLQQQKADFFKKISIFMEARQNMEQELDTAKETVHRQHQDSSLSYPAKDFTQPPTVIFMGRQTSRGSDAEAGTTSVHSHQALRCSPNRSTHSRERLPSGLLKDFRVGGEDAASNRAHLSDDISGSNDSPDGCNLSDKHERTMVVVPSVRALTGAAGNAPFGSDDEQEPSPLVTLTGPEKNPSHSSSNPMKAKNSPTEHSDSHEMAHQPPIMEDGERGLSHLMAQTTLGKEAQDTADRRESVSTPSSDVQLSESSASDLSISLTQSELEEDLPESVAHERNASSGETDDHNQHSPDSSIHSNGSKNTPQLNYESSAPVVTLESLSQEGLFNLLDNIEGRLCSEWTSVYDKSSIDERQLNRIISLCNSEAGLNDKDLKACGAVILHELQRLSWSTSKGCLLPEDLVLAHQSCTEPNEISASLPPDAARLWDRWFKHALLLKERRVLSTERLVQLFTPLLLERHAAYSHQAKVLLRTLVSRSSEECPSAKDESDLSSCGPPSLLADDDVKPAGPVQKQQIQELQSTEEDSQDESPVESVPIRETKAYQLLKQSAMQERLQSSEEEEEDDDDPPGINHGHEEDLGRAKRSSHQDPYPRKEKTSSKALCALQSKAFWGESDDSDSEIEAALRPQPFNTNSNDIDDFCD</sequence>
<evidence type="ECO:0000256" key="3">
    <source>
        <dbReference type="ARBA" id="ARBA00010767"/>
    </source>
</evidence>
<feature type="region of interest" description="Disordered" evidence="11">
    <location>
        <begin position="322"/>
        <end position="404"/>
    </location>
</feature>
<comment type="function">
    <text evidence="8">Centrosomal protein required for establishing a robust mitotic centrosome architecture that can endure the forces that converge on the centrosomes during spindle formation. Required for stabilizing the expanded pericentriolar material around the centriole.</text>
</comment>
<feature type="region of interest" description="Disordered" evidence="11">
    <location>
        <begin position="577"/>
        <end position="695"/>
    </location>
</feature>
<dbReference type="EMBL" id="REGW02000011">
    <property type="protein sequence ID" value="KAE8289723.1"/>
    <property type="molecule type" value="Genomic_DNA"/>
</dbReference>
<dbReference type="GO" id="GO:0005813">
    <property type="term" value="C:centrosome"/>
    <property type="evidence" value="ECO:0007669"/>
    <property type="project" value="UniProtKB-SubCell"/>
</dbReference>
<feature type="compositionally biased region" description="Basic and acidic residues" evidence="11">
    <location>
        <begin position="369"/>
        <end position="386"/>
    </location>
</feature>
<evidence type="ECO:0000256" key="1">
    <source>
        <dbReference type="ARBA" id="ARBA00004120"/>
    </source>
</evidence>
<dbReference type="GO" id="GO:0007051">
    <property type="term" value="P:spindle organization"/>
    <property type="evidence" value="ECO:0007669"/>
    <property type="project" value="InterPro"/>
</dbReference>
<protein>
    <recommendedName>
        <fullName evidence="4">Centrosomal protein kizuna</fullName>
    </recommendedName>
    <alternativeName>
        <fullName evidence="9">Polo-like kinase 1 substrate 1</fullName>
    </alternativeName>
</protein>
<feature type="compositionally biased region" description="Acidic residues" evidence="11">
    <location>
        <begin position="616"/>
        <end position="626"/>
    </location>
</feature>
<evidence type="ECO:0000256" key="6">
    <source>
        <dbReference type="ARBA" id="ARBA00023212"/>
    </source>
</evidence>
<reference evidence="12 13" key="1">
    <citation type="submission" date="2019-07" db="EMBL/GenBank/DDBJ databases">
        <title>Chromosome genome assembly for large yellow croaker.</title>
        <authorList>
            <person name="Xiao S."/>
        </authorList>
    </citation>
    <scope>NUCLEOTIDE SEQUENCE [LARGE SCALE GENOMIC DNA]</scope>
    <source>
        <strain evidence="12">JMULYC20181020</strain>
        <tissue evidence="12">Muscle</tissue>
    </source>
</reference>
<evidence type="ECO:0000256" key="10">
    <source>
        <dbReference type="SAM" id="Coils"/>
    </source>
</evidence>
<feature type="compositionally biased region" description="Basic and acidic residues" evidence="11">
    <location>
        <begin position="668"/>
        <end position="693"/>
    </location>
</feature>
<feature type="region of interest" description="Disordered" evidence="11">
    <location>
        <begin position="209"/>
        <end position="229"/>
    </location>
</feature>
<keyword evidence="7" id="KW-0966">Cell projection</keyword>
<feature type="compositionally biased region" description="Low complexity" evidence="11">
    <location>
        <begin position="344"/>
        <end position="359"/>
    </location>
</feature>
<comment type="subcellular location">
    <subcellularLocation>
        <location evidence="1">Cytoplasm</location>
        <location evidence="1">Cytoskeleton</location>
        <location evidence="1">Cilium basal body</location>
    </subcellularLocation>
    <subcellularLocation>
        <location evidence="2">Cytoplasm</location>
        <location evidence="2">Cytoskeleton</location>
        <location evidence="2">Microtubule organizing center</location>
        <location evidence="2">Centrosome</location>
    </subcellularLocation>
</comment>
<dbReference type="PANTHER" id="PTHR16299:SF2">
    <property type="entry name" value="CENTROSOMAL PROTEIN KIZUNA"/>
    <property type="match status" value="1"/>
</dbReference>
<keyword evidence="6" id="KW-0206">Cytoskeleton</keyword>
<feature type="compositionally biased region" description="Polar residues" evidence="11">
    <location>
        <begin position="641"/>
        <end position="650"/>
    </location>
</feature>
<feature type="compositionally biased region" description="Polar residues" evidence="11">
    <location>
        <begin position="159"/>
        <end position="172"/>
    </location>
</feature>
<proteinExistence type="inferred from homology"/>
<keyword evidence="13" id="KW-1185">Reference proteome</keyword>
<evidence type="ECO:0000313" key="13">
    <source>
        <dbReference type="Proteomes" id="UP000424527"/>
    </source>
</evidence>
<evidence type="ECO:0000256" key="4">
    <source>
        <dbReference type="ARBA" id="ARBA00013872"/>
    </source>
</evidence>
<feature type="compositionally biased region" description="Polar residues" evidence="11">
    <location>
        <begin position="387"/>
        <end position="404"/>
    </location>
</feature>
<feature type="compositionally biased region" description="Basic and acidic residues" evidence="11">
    <location>
        <begin position="289"/>
        <end position="299"/>
    </location>
</feature>